<proteinExistence type="predicted"/>
<keyword evidence="4" id="KW-1185">Reference proteome</keyword>
<feature type="region of interest" description="Disordered" evidence="1">
    <location>
        <begin position="169"/>
        <end position="205"/>
    </location>
</feature>
<evidence type="ECO:0000256" key="1">
    <source>
        <dbReference type="SAM" id="MobiDB-lite"/>
    </source>
</evidence>
<protein>
    <submittedName>
        <fullName evidence="3">Uncharacterized protein</fullName>
    </submittedName>
</protein>
<comment type="caution">
    <text evidence="3">The sequence shown here is derived from an EMBL/GenBank/DDBJ whole genome shotgun (WGS) entry which is preliminary data.</text>
</comment>
<dbReference type="AlphaFoldDB" id="A0A8J5XLB4"/>
<sequence>MGADERRRQEGFDSLSRDVSLRPENSLGNAVHVASGAMFSAAGFALVGAAGARLAIAGFPRASKEMRWMAPSLTGSLAAILGAQQGTLSALADVQPTASFALLRADLDEALENEARSDAARGGNRTSTFVIREYKSWTPFWLGSRPVPPERTEMLVHKNVVDRDAVAQHQAAAAKAQRELPRAIPRPALTGARAAAPDAPRDESV</sequence>
<feature type="transmembrane region" description="Helical" evidence="2">
    <location>
        <begin position="37"/>
        <end position="59"/>
    </location>
</feature>
<dbReference type="Proteomes" id="UP000751190">
    <property type="component" value="Unassembled WGS sequence"/>
</dbReference>
<keyword evidence="2" id="KW-0472">Membrane</keyword>
<reference evidence="3" key="1">
    <citation type="submission" date="2021-05" db="EMBL/GenBank/DDBJ databases">
        <title>The genome of the haptophyte Pavlova lutheri (Diacronema luteri, Pavlovales) - a model for lipid biosynthesis in eukaryotic algae.</title>
        <authorList>
            <person name="Hulatt C.J."/>
            <person name="Posewitz M.C."/>
        </authorList>
    </citation>
    <scope>NUCLEOTIDE SEQUENCE</scope>
    <source>
        <strain evidence="3">NIVA-4/92</strain>
    </source>
</reference>
<gene>
    <name evidence="3" type="ORF">KFE25_008282</name>
</gene>
<evidence type="ECO:0000256" key="2">
    <source>
        <dbReference type="SAM" id="Phobius"/>
    </source>
</evidence>
<name>A0A8J5XLB4_DIALT</name>
<organism evidence="3 4">
    <name type="scientific">Diacronema lutheri</name>
    <name type="common">Unicellular marine alga</name>
    <name type="synonym">Monochrysis lutheri</name>
    <dbReference type="NCBI Taxonomy" id="2081491"/>
    <lineage>
        <taxon>Eukaryota</taxon>
        <taxon>Haptista</taxon>
        <taxon>Haptophyta</taxon>
        <taxon>Pavlovophyceae</taxon>
        <taxon>Pavlovales</taxon>
        <taxon>Pavlovaceae</taxon>
        <taxon>Diacronema</taxon>
    </lineage>
</organism>
<accession>A0A8J5XLB4</accession>
<evidence type="ECO:0000313" key="3">
    <source>
        <dbReference type="EMBL" id="KAG8466903.1"/>
    </source>
</evidence>
<keyword evidence="2" id="KW-0812">Transmembrane</keyword>
<dbReference type="EMBL" id="JAGTXO010000007">
    <property type="protein sequence ID" value="KAG8466903.1"/>
    <property type="molecule type" value="Genomic_DNA"/>
</dbReference>
<evidence type="ECO:0000313" key="4">
    <source>
        <dbReference type="Proteomes" id="UP000751190"/>
    </source>
</evidence>
<keyword evidence="2" id="KW-1133">Transmembrane helix</keyword>